<dbReference type="Proteomes" id="UP000475385">
    <property type="component" value="Unassembled WGS sequence"/>
</dbReference>
<dbReference type="EMBL" id="JAAIKB010000017">
    <property type="protein sequence ID" value="NGM23632.1"/>
    <property type="molecule type" value="Genomic_DNA"/>
</dbReference>
<dbReference type="AlphaFoldDB" id="A0A6M1LUG7"/>
<dbReference type="RefSeq" id="WP_164697549.1">
    <property type="nucleotide sequence ID" value="NZ_JAAIKB010000017.1"/>
</dbReference>
<sequence length="66" mass="7035">MRRAIVAGAALGAAHDALRDAVEAGHARHAAVLRPVGRAIQALQDLDEETAARQARRALRMMEALP</sequence>
<accession>A0A6M1LUG7</accession>
<gene>
    <name evidence="1" type="ORF">G3576_26700</name>
</gene>
<reference evidence="1 2" key="1">
    <citation type="submission" date="2020-02" db="EMBL/GenBank/DDBJ databases">
        <authorList>
            <person name="Kim H.M."/>
            <person name="Jeon C.O."/>
        </authorList>
    </citation>
    <scope>NUCLEOTIDE SEQUENCE [LARGE SCALE GENOMIC DNA]</scope>
    <source>
        <strain evidence="1 2">PeD5</strain>
    </source>
</reference>
<name>A0A6M1LUG7_9PROT</name>
<reference evidence="1 2" key="2">
    <citation type="submission" date="2020-03" db="EMBL/GenBank/DDBJ databases">
        <title>Roseomonas stagni sp. nov., isolated from pond water in Japan.</title>
        <authorList>
            <person name="Furuhata K."/>
            <person name="Miyamoto H."/>
            <person name="Goto K."/>
        </authorList>
    </citation>
    <scope>NUCLEOTIDE SEQUENCE [LARGE SCALE GENOMIC DNA]</scope>
    <source>
        <strain evidence="1 2">PeD5</strain>
    </source>
</reference>
<evidence type="ECO:0000313" key="2">
    <source>
        <dbReference type="Proteomes" id="UP000475385"/>
    </source>
</evidence>
<proteinExistence type="predicted"/>
<protein>
    <submittedName>
        <fullName evidence="1">Uncharacterized protein</fullName>
    </submittedName>
</protein>
<organism evidence="1 2">
    <name type="scientific">Falsiroseomonas algicola</name>
    <dbReference type="NCBI Taxonomy" id="2716930"/>
    <lineage>
        <taxon>Bacteria</taxon>
        <taxon>Pseudomonadati</taxon>
        <taxon>Pseudomonadota</taxon>
        <taxon>Alphaproteobacteria</taxon>
        <taxon>Acetobacterales</taxon>
        <taxon>Roseomonadaceae</taxon>
        <taxon>Falsiroseomonas</taxon>
    </lineage>
</organism>
<keyword evidence="2" id="KW-1185">Reference proteome</keyword>
<evidence type="ECO:0000313" key="1">
    <source>
        <dbReference type="EMBL" id="NGM23632.1"/>
    </source>
</evidence>
<comment type="caution">
    <text evidence="1">The sequence shown here is derived from an EMBL/GenBank/DDBJ whole genome shotgun (WGS) entry which is preliminary data.</text>
</comment>